<dbReference type="AlphaFoldDB" id="A0A9X3S4X0"/>
<dbReference type="SMART" id="SM00827">
    <property type="entry name" value="PKS_AT"/>
    <property type="match status" value="1"/>
</dbReference>
<dbReference type="GO" id="GO:0005829">
    <property type="term" value="C:cytosol"/>
    <property type="evidence" value="ECO:0007669"/>
    <property type="project" value="TreeGrafter"/>
</dbReference>
<accession>A0A9X3S4X0</accession>
<comment type="caution">
    <text evidence="2">The sequence shown here is derived from an EMBL/GenBank/DDBJ whole genome shotgun (WGS) entry which is preliminary data.</text>
</comment>
<proteinExistence type="predicted"/>
<evidence type="ECO:0000313" key="2">
    <source>
        <dbReference type="EMBL" id="MDA0164927.1"/>
    </source>
</evidence>
<dbReference type="InterPro" id="IPR050858">
    <property type="entry name" value="Mal-CoA-ACP_Trans/PKS_FabD"/>
</dbReference>
<reference evidence="2" key="1">
    <citation type="submission" date="2022-10" db="EMBL/GenBank/DDBJ databases">
        <title>The WGS of Solirubrobacter ginsenosidimutans DSM 21036.</title>
        <authorList>
            <person name="Jiang Z."/>
        </authorList>
    </citation>
    <scope>NUCLEOTIDE SEQUENCE</scope>
    <source>
        <strain evidence="2">DSM 21036</strain>
    </source>
</reference>
<dbReference type="PANTHER" id="PTHR42681:SF6">
    <property type="entry name" value="BLL0263 PROTEIN"/>
    <property type="match status" value="1"/>
</dbReference>
<dbReference type="InterPro" id="IPR016035">
    <property type="entry name" value="Acyl_Trfase/lysoPLipase"/>
</dbReference>
<evidence type="ECO:0000259" key="1">
    <source>
        <dbReference type="SMART" id="SM00827"/>
    </source>
</evidence>
<organism evidence="2 3">
    <name type="scientific">Solirubrobacter ginsenosidimutans</name>
    <dbReference type="NCBI Taxonomy" id="490573"/>
    <lineage>
        <taxon>Bacteria</taxon>
        <taxon>Bacillati</taxon>
        <taxon>Actinomycetota</taxon>
        <taxon>Thermoleophilia</taxon>
        <taxon>Solirubrobacterales</taxon>
        <taxon>Solirubrobacteraceae</taxon>
        <taxon>Solirubrobacter</taxon>
    </lineage>
</organism>
<dbReference type="SUPFAM" id="SSF55048">
    <property type="entry name" value="Probable ACP-binding domain of malonyl-CoA ACP transacylase"/>
    <property type="match status" value="1"/>
</dbReference>
<name>A0A9X3S4X0_9ACTN</name>
<gene>
    <name evidence="2" type="ORF">OM076_31950</name>
</gene>
<dbReference type="InterPro" id="IPR001227">
    <property type="entry name" value="Ac_transferase_dom_sf"/>
</dbReference>
<dbReference type="InterPro" id="IPR016036">
    <property type="entry name" value="Malonyl_transacylase_ACP-bd"/>
</dbReference>
<dbReference type="GO" id="GO:0004314">
    <property type="term" value="F:[acyl-carrier-protein] S-malonyltransferase activity"/>
    <property type="evidence" value="ECO:0007669"/>
    <property type="project" value="TreeGrafter"/>
</dbReference>
<dbReference type="SUPFAM" id="SSF52151">
    <property type="entry name" value="FabD/lysophospholipase-like"/>
    <property type="match status" value="1"/>
</dbReference>
<dbReference type="EMBL" id="JAPDOD010000039">
    <property type="protein sequence ID" value="MDA0164927.1"/>
    <property type="molecule type" value="Genomic_DNA"/>
</dbReference>
<protein>
    <submittedName>
        <fullName evidence="2">ACP S-malonyltransferase</fullName>
    </submittedName>
</protein>
<dbReference type="InterPro" id="IPR014043">
    <property type="entry name" value="Acyl_transferase_dom"/>
</dbReference>
<dbReference type="Proteomes" id="UP001149140">
    <property type="component" value="Unassembled WGS sequence"/>
</dbReference>
<dbReference type="Pfam" id="PF00698">
    <property type="entry name" value="Acyl_transf_1"/>
    <property type="match status" value="1"/>
</dbReference>
<dbReference type="GO" id="GO:0006633">
    <property type="term" value="P:fatty acid biosynthetic process"/>
    <property type="evidence" value="ECO:0007669"/>
    <property type="project" value="TreeGrafter"/>
</dbReference>
<dbReference type="Gene3D" id="3.40.366.10">
    <property type="entry name" value="Malonyl-Coenzyme A Acyl Carrier Protein, domain 2"/>
    <property type="match status" value="1"/>
</dbReference>
<feature type="domain" description="Malonyl-CoA:ACP transacylase (MAT)" evidence="1">
    <location>
        <begin position="5"/>
        <end position="261"/>
    </location>
</feature>
<sequence>MRDLVAQRAPELLERVTELVGEDPFARVEENTRFAQPAIFCASVVGWDALDLHPSAGAGHSLGELAALVAAGVLERDDALRLVVLRGKLMGEARNGSMLALVGASLEDAREIAAEGGVTVANDNAPGQVVLSGSHEALDKTEEVANARKTRVIRLDVAGAFHSPAMEPATVPFRAALDEVEISEPRFPVFSGASAAPFKDVREELAGALTRPVRWRETVIALHEAGAPSFVEVGPGKVLARMGKRILKGVPFETPAEGLIHV</sequence>
<keyword evidence="3" id="KW-1185">Reference proteome</keyword>
<dbReference type="PANTHER" id="PTHR42681">
    <property type="entry name" value="MALONYL-COA-ACYL CARRIER PROTEIN TRANSACYLASE, MITOCHONDRIAL"/>
    <property type="match status" value="1"/>
</dbReference>
<evidence type="ECO:0000313" key="3">
    <source>
        <dbReference type="Proteomes" id="UP001149140"/>
    </source>
</evidence>